<dbReference type="STRING" id="1237085.Ngar_c17960"/>
<name>K0IN44_NITGG</name>
<dbReference type="InterPro" id="IPR005144">
    <property type="entry name" value="ATP-cone_dom"/>
</dbReference>
<dbReference type="KEGG" id="nga:Ngar_c17960"/>
<gene>
    <name evidence="6" type="ordered locus">Ngar_c17960</name>
</gene>
<feature type="region of interest" description="Disordered" evidence="4">
    <location>
        <begin position="120"/>
        <end position="169"/>
    </location>
</feature>
<evidence type="ECO:0000256" key="1">
    <source>
        <dbReference type="ARBA" id="ARBA00022741"/>
    </source>
</evidence>
<evidence type="ECO:0000259" key="5">
    <source>
        <dbReference type="PROSITE" id="PS51161"/>
    </source>
</evidence>
<organism evidence="6 7">
    <name type="scientific">Nitrososphaera gargensis (strain Ga9.2)</name>
    <dbReference type="NCBI Taxonomy" id="1237085"/>
    <lineage>
        <taxon>Archaea</taxon>
        <taxon>Nitrososphaerota</taxon>
        <taxon>Nitrososphaeria</taxon>
        <taxon>Nitrososphaerales</taxon>
        <taxon>Nitrososphaeraceae</taxon>
        <taxon>Nitrososphaera</taxon>
    </lineage>
</organism>
<evidence type="ECO:0000313" key="6">
    <source>
        <dbReference type="EMBL" id="AFU58729.1"/>
    </source>
</evidence>
<dbReference type="Proteomes" id="UP000008037">
    <property type="component" value="Chromosome"/>
</dbReference>
<dbReference type="Pfam" id="PF03477">
    <property type="entry name" value="ATP-cone"/>
    <property type="match status" value="1"/>
</dbReference>
<reference evidence="6 7" key="1">
    <citation type="journal article" date="2012" name="Environ. Microbiol.">
        <title>The genome of the ammonia-oxidizing Candidatus Nitrososphaera gargensis: insights into metabolic versatility and environmental adaptations.</title>
        <authorList>
            <person name="Spang A."/>
            <person name="Poehlein A."/>
            <person name="Offre P."/>
            <person name="Zumbragel S."/>
            <person name="Haider S."/>
            <person name="Rychlik N."/>
            <person name="Nowka B."/>
            <person name="Schmeisser C."/>
            <person name="Lebedeva E.V."/>
            <person name="Rattei T."/>
            <person name="Bohm C."/>
            <person name="Schmid M."/>
            <person name="Galushko A."/>
            <person name="Hatzenpichler R."/>
            <person name="Weinmaier T."/>
            <person name="Daniel R."/>
            <person name="Schleper C."/>
            <person name="Spieck E."/>
            <person name="Streit W."/>
            <person name="Wagner M."/>
        </authorList>
    </citation>
    <scope>NUCLEOTIDE SEQUENCE [LARGE SCALE GENOMIC DNA]</scope>
    <source>
        <strain evidence="7">Ga9.2</strain>
    </source>
</reference>
<proteinExistence type="predicted"/>
<feature type="domain" description="ATP-cone" evidence="5">
    <location>
        <begin position="38"/>
        <end position="132"/>
    </location>
</feature>
<dbReference type="BioCyc" id="CNIT1237085:G1324-1794-MONOMER"/>
<feature type="region of interest" description="Disordered" evidence="4">
    <location>
        <begin position="7"/>
        <end position="56"/>
    </location>
</feature>
<feature type="compositionally biased region" description="Basic and acidic residues" evidence="4">
    <location>
        <begin position="45"/>
        <end position="54"/>
    </location>
</feature>
<evidence type="ECO:0000256" key="3">
    <source>
        <dbReference type="PROSITE-ProRule" id="PRU00492"/>
    </source>
</evidence>
<evidence type="ECO:0000313" key="7">
    <source>
        <dbReference type="Proteomes" id="UP000008037"/>
    </source>
</evidence>
<dbReference type="AlphaFoldDB" id="K0IN44"/>
<keyword evidence="2 3" id="KW-0067">ATP-binding</keyword>
<dbReference type="PROSITE" id="PS51161">
    <property type="entry name" value="ATP_CONE"/>
    <property type="match status" value="1"/>
</dbReference>
<keyword evidence="1 3" id="KW-0547">Nucleotide-binding</keyword>
<dbReference type="GO" id="GO:0005524">
    <property type="term" value="F:ATP binding"/>
    <property type="evidence" value="ECO:0007669"/>
    <property type="project" value="UniProtKB-UniRule"/>
</dbReference>
<feature type="compositionally biased region" description="Basic and acidic residues" evidence="4">
    <location>
        <begin position="144"/>
        <end position="160"/>
    </location>
</feature>
<dbReference type="HOGENOM" id="CLU_1574999_0_0_2"/>
<feature type="compositionally biased region" description="Basic residues" evidence="4">
    <location>
        <begin position="7"/>
        <end position="35"/>
    </location>
</feature>
<keyword evidence="7" id="KW-1185">Reference proteome</keyword>
<sequence>MPYWYMARKKKAVKKRTTRKSKGAAKRKKRPRKKPAAVTIRRSSGRKEKFDLDRMAATTSRSGVPFLIARDIAKNVSKQIKSEAKEKSKKTVTAGRVRNMIAEELRGRNQQAAVSSYIGEMPENTQHDKANVDQYESPIGSADTDQHNAYRANRDSVMHDRSKRFASSA</sequence>
<accession>K0IN44</accession>
<dbReference type="InParanoid" id="K0IN44"/>
<evidence type="ECO:0000256" key="2">
    <source>
        <dbReference type="ARBA" id="ARBA00022840"/>
    </source>
</evidence>
<evidence type="ECO:0000256" key="4">
    <source>
        <dbReference type="SAM" id="MobiDB-lite"/>
    </source>
</evidence>
<protein>
    <submittedName>
        <fullName evidence="6">ATP-cone domain-containing protein</fullName>
    </submittedName>
</protein>
<dbReference type="EMBL" id="CP002408">
    <property type="protein sequence ID" value="AFU58729.1"/>
    <property type="molecule type" value="Genomic_DNA"/>
</dbReference>